<dbReference type="AlphaFoldDB" id="A0A9N9J7C1"/>
<evidence type="ECO:0000313" key="2">
    <source>
        <dbReference type="Proteomes" id="UP000789759"/>
    </source>
</evidence>
<accession>A0A9N9J7C1</accession>
<comment type="caution">
    <text evidence="1">The sequence shown here is derived from an EMBL/GenBank/DDBJ whole genome shotgun (WGS) entry which is preliminary data.</text>
</comment>
<reference evidence="1" key="1">
    <citation type="submission" date="2021-06" db="EMBL/GenBank/DDBJ databases">
        <authorList>
            <person name="Kallberg Y."/>
            <person name="Tangrot J."/>
            <person name="Rosling A."/>
        </authorList>
    </citation>
    <scope>NUCLEOTIDE SEQUENCE</scope>
    <source>
        <strain evidence="1">FL966</strain>
    </source>
</reference>
<dbReference type="OrthoDB" id="2407473at2759"/>
<dbReference type="EMBL" id="CAJVQA010021125">
    <property type="protein sequence ID" value="CAG8767350.1"/>
    <property type="molecule type" value="Genomic_DNA"/>
</dbReference>
<protein>
    <submittedName>
        <fullName evidence="1">10928_t:CDS:1</fullName>
    </submittedName>
</protein>
<sequence>DEAVNQVKNLNRKIILCTDENLLEMMERCYEDHKKDDDNYLNFGDVIIDNLEFEDGKVKKIGKISMRTTRFQPY</sequence>
<organism evidence="1 2">
    <name type="scientific">Cetraspora pellucida</name>
    <dbReference type="NCBI Taxonomy" id="1433469"/>
    <lineage>
        <taxon>Eukaryota</taxon>
        <taxon>Fungi</taxon>
        <taxon>Fungi incertae sedis</taxon>
        <taxon>Mucoromycota</taxon>
        <taxon>Glomeromycotina</taxon>
        <taxon>Glomeromycetes</taxon>
        <taxon>Diversisporales</taxon>
        <taxon>Gigasporaceae</taxon>
        <taxon>Cetraspora</taxon>
    </lineage>
</organism>
<evidence type="ECO:0000313" key="1">
    <source>
        <dbReference type="EMBL" id="CAG8767350.1"/>
    </source>
</evidence>
<gene>
    <name evidence="1" type="ORF">CPELLU_LOCUS15659</name>
</gene>
<dbReference type="Proteomes" id="UP000789759">
    <property type="component" value="Unassembled WGS sequence"/>
</dbReference>
<keyword evidence="2" id="KW-1185">Reference proteome</keyword>
<feature type="non-terminal residue" evidence="1">
    <location>
        <position position="1"/>
    </location>
</feature>
<name>A0A9N9J7C1_9GLOM</name>
<proteinExistence type="predicted"/>